<protein>
    <submittedName>
        <fullName evidence="3">Uncharacterized protein</fullName>
    </submittedName>
</protein>
<feature type="compositionally biased region" description="Basic residues" evidence="1">
    <location>
        <begin position="275"/>
        <end position="301"/>
    </location>
</feature>
<evidence type="ECO:0000256" key="2">
    <source>
        <dbReference type="SAM" id="Phobius"/>
    </source>
</evidence>
<feature type="compositionally biased region" description="Low complexity" evidence="1">
    <location>
        <begin position="263"/>
        <end position="274"/>
    </location>
</feature>
<feature type="region of interest" description="Disordered" evidence="1">
    <location>
        <begin position="257"/>
        <end position="314"/>
    </location>
</feature>
<keyword evidence="4" id="KW-1185">Reference proteome</keyword>
<keyword evidence="2" id="KW-0472">Membrane</keyword>
<reference evidence="3 4" key="1">
    <citation type="journal article" date="2015" name="Sci. Rep.">
        <title>Chromosome-level genome map provides insights into diverse defense mechanisms in the medicinal fungus Ganoderma sinense.</title>
        <authorList>
            <person name="Zhu Y."/>
            <person name="Xu J."/>
            <person name="Sun C."/>
            <person name="Zhou S."/>
            <person name="Xu H."/>
            <person name="Nelson D.R."/>
            <person name="Qian J."/>
            <person name="Song J."/>
            <person name="Luo H."/>
            <person name="Xiang L."/>
            <person name="Li Y."/>
            <person name="Xu Z."/>
            <person name="Ji A."/>
            <person name="Wang L."/>
            <person name="Lu S."/>
            <person name="Hayward A."/>
            <person name="Sun W."/>
            <person name="Li X."/>
            <person name="Schwartz D.C."/>
            <person name="Wang Y."/>
            <person name="Chen S."/>
        </authorList>
    </citation>
    <scope>NUCLEOTIDE SEQUENCE [LARGE SCALE GENOMIC DNA]</scope>
    <source>
        <strain evidence="3 4">ZZ0214-1</strain>
    </source>
</reference>
<sequence length="314" mass="34820">MSLSRSLSLAGSLVGAVCNLAFALRLLALSRSLGWESESEWEGSTDAWAVDSVRVVWALLFAYFAAAAASCFIGFVGIAKHVRLFVRIYRDYSIADFVFVTLATLGVSYTTFSQPYVRSSVCEELSRHPELMRDMGEMGLSLENCEQWFERAVVAVLGIMFILIVVRLHIVIALSQYYSYISRELLAGVRTHILGMRTIKTDVQLQRIYLMPTPTSPSGSLLDGRSHQSPTSGDDVTVYATVPIGGMSEEDARKMHATPAWISTSPVSCSTSTPRSHRHSHSHSHTHPHARWNPHSHRHTSSRPVNDEKAPFPA</sequence>
<feature type="transmembrane region" description="Helical" evidence="2">
    <location>
        <begin position="152"/>
        <end position="174"/>
    </location>
</feature>
<dbReference type="Proteomes" id="UP000230002">
    <property type="component" value="Unassembled WGS sequence"/>
</dbReference>
<name>A0A2G8STD2_9APHY</name>
<dbReference type="OrthoDB" id="2355659at2759"/>
<feature type="transmembrane region" description="Helical" evidence="2">
    <location>
        <begin position="91"/>
        <end position="112"/>
    </location>
</feature>
<dbReference type="AlphaFoldDB" id="A0A2G8STD2"/>
<accession>A0A2G8STD2</accession>
<comment type="caution">
    <text evidence="3">The sequence shown here is derived from an EMBL/GenBank/DDBJ whole genome shotgun (WGS) entry which is preliminary data.</text>
</comment>
<feature type="compositionally biased region" description="Basic and acidic residues" evidence="1">
    <location>
        <begin position="305"/>
        <end position="314"/>
    </location>
</feature>
<proteinExistence type="predicted"/>
<keyword evidence="2" id="KW-1133">Transmembrane helix</keyword>
<gene>
    <name evidence="3" type="ORF">GSI_00706</name>
</gene>
<feature type="region of interest" description="Disordered" evidence="1">
    <location>
        <begin position="216"/>
        <end position="238"/>
    </location>
</feature>
<evidence type="ECO:0000313" key="4">
    <source>
        <dbReference type="Proteomes" id="UP000230002"/>
    </source>
</evidence>
<keyword evidence="2" id="KW-0812">Transmembrane</keyword>
<feature type="transmembrane region" description="Helical" evidence="2">
    <location>
        <begin position="55"/>
        <end position="79"/>
    </location>
</feature>
<dbReference type="EMBL" id="AYKW01000001">
    <property type="protein sequence ID" value="PIL37014.1"/>
    <property type="molecule type" value="Genomic_DNA"/>
</dbReference>
<evidence type="ECO:0000313" key="3">
    <source>
        <dbReference type="EMBL" id="PIL37014.1"/>
    </source>
</evidence>
<organism evidence="3 4">
    <name type="scientific">Ganoderma sinense ZZ0214-1</name>
    <dbReference type="NCBI Taxonomy" id="1077348"/>
    <lineage>
        <taxon>Eukaryota</taxon>
        <taxon>Fungi</taxon>
        <taxon>Dikarya</taxon>
        <taxon>Basidiomycota</taxon>
        <taxon>Agaricomycotina</taxon>
        <taxon>Agaricomycetes</taxon>
        <taxon>Polyporales</taxon>
        <taxon>Polyporaceae</taxon>
        <taxon>Ganoderma</taxon>
    </lineage>
</organism>
<evidence type="ECO:0000256" key="1">
    <source>
        <dbReference type="SAM" id="MobiDB-lite"/>
    </source>
</evidence>